<gene>
    <name evidence="3" type="primary">LOC101998414</name>
</gene>
<evidence type="ECO:0000256" key="1">
    <source>
        <dbReference type="ARBA" id="ARBA00010090"/>
    </source>
</evidence>
<dbReference type="RefSeq" id="XP_005354338.2">
    <property type="nucleotide sequence ID" value="XM_005354281.2"/>
</dbReference>
<dbReference type="GeneID" id="101998414"/>
<accession>A0ABM0KWT3</accession>
<protein>
    <submittedName>
        <fullName evidence="3">Apolipoprotein L3-like</fullName>
    </submittedName>
</protein>
<reference evidence="3" key="1">
    <citation type="submission" date="2025-08" db="UniProtKB">
        <authorList>
            <consortium name="RefSeq"/>
        </authorList>
    </citation>
    <scope>IDENTIFICATION</scope>
</reference>
<evidence type="ECO:0000313" key="3">
    <source>
        <dbReference type="RefSeq" id="XP_005354338.2"/>
    </source>
</evidence>
<dbReference type="InterPro" id="IPR008405">
    <property type="entry name" value="ApoL"/>
</dbReference>
<dbReference type="PANTHER" id="PTHR14096">
    <property type="entry name" value="APOLIPOPROTEIN L"/>
    <property type="match status" value="1"/>
</dbReference>
<name>A0ABM0KWT3_MICOH</name>
<proteinExistence type="inferred from homology"/>
<sequence>REKERFLEVYPQMKQELEESIRKLHALADKIDKVHRGCSITQVVAKTTSAASEVLTAVGLALAPVSAGVSLGLSVTGLGLGAAAAVTSVSTTIVEKVSTASLEAEARELLKRGNDTENDIETNDTGEDSTEFVKKNIPRLFSVFMKFFLLLKDMKKNIDAIPRLYAKSTKEEEKAFEGTDLAMTNWDWIITAIRASDSLMQVIVIITEDPKHLQEGTKAEFAAKLRQQAQDLEQKLQELIRVYDILTQ</sequence>
<comment type="similarity">
    <text evidence="1">Belongs to the apolipoprotein L family.</text>
</comment>
<dbReference type="PANTHER" id="PTHR14096:SF27">
    <property type="entry name" value="APOLIPOPROTEIN L2"/>
    <property type="match status" value="1"/>
</dbReference>
<organism evidence="2 3">
    <name type="scientific">Microtus ochrogaster</name>
    <name type="common">Prairie vole</name>
    <dbReference type="NCBI Taxonomy" id="79684"/>
    <lineage>
        <taxon>Eukaryota</taxon>
        <taxon>Metazoa</taxon>
        <taxon>Chordata</taxon>
        <taxon>Craniata</taxon>
        <taxon>Vertebrata</taxon>
        <taxon>Euteleostomi</taxon>
        <taxon>Mammalia</taxon>
        <taxon>Eutheria</taxon>
        <taxon>Euarchontoglires</taxon>
        <taxon>Glires</taxon>
        <taxon>Rodentia</taxon>
        <taxon>Myomorpha</taxon>
        <taxon>Muroidea</taxon>
        <taxon>Cricetidae</taxon>
        <taxon>Arvicolinae</taxon>
        <taxon>Microtus</taxon>
    </lineage>
</organism>
<evidence type="ECO:0000313" key="2">
    <source>
        <dbReference type="Proteomes" id="UP000694915"/>
    </source>
</evidence>
<keyword evidence="2" id="KW-1185">Reference proteome</keyword>
<dbReference type="Proteomes" id="UP000694915">
    <property type="component" value="Chromosome 15"/>
</dbReference>
<dbReference type="Pfam" id="PF05461">
    <property type="entry name" value="ApoL"/>
    <property type="match status" value="1"/>
</dbReference>
<feature type="non-terminal residue" evidence="3">
    <location>
        <position position="1"/>
    </location>
</feature>